<protein>
    <submittedName>
        <fullName evidence="2">Uncharacterized protein</fullName>
    </submittedName>
</protein>
<proteinExistence type="predicted"/>
<evidence type="ECO:0000313" key="2">
    <source>
        <dbReference type="EMBL" id="KAK9987006.1"/>
    </source>
</evidence>
<evidence type="ECO:0000313" key="3">
    <source>
        <dbReference type="Proteomes" id="UP001459277"/>
    </source>
</evidence>
<gene>
    <name evidence="2" type="ORF">SO802_031957</name>
</gene>
<reference evidence="2 3" key="1">
    <citation type="submission" date="2024-01" db="EMBL/GenBank/DDBJ databases">
        <title>A telomere-to-telomere, gap-free genome of sweet tea (Lithocarpus litseifolius).</title>
        <authorList>
            <person name="Zhou J."/>
        </authorList>
    </citation>
    <scope>NUCLEOTIDE SEQUENCE [LARGE SCALE GENOMIC DNA]</scope>
    <source>
        <strain evidence="2">Zhou-2022a</strain>
        <tissue evidence="2">Leaf</tissue>
    </source>
</reference>
<accession>A0AAW2BM19</accession>
<organism evidence="2 3">
    <name type="scientific">Lithocarpus litseifolius</name>
    <dbReference type="NCBI Taxonomy" id="425828"/>
    <lineage>
        <taxon>Eukaryota</taxon>
        <taxon>Viridiplantae</taxon>
        <taxon>Streptophyta</taxon>
        <taxon>Embryophyta</taxon>
        <taxon>Tracheophyta</taxon>
        <taxon>Spermatophyta</taxon>
        <taxon>Magnoliopsida</taxon>
        <taxon>eudicotyledons</taxon>
        <taxon>Gunneridae</taxon>
        <taxon>Pentapetalae</taxon>
        <taxon>rosids</taxon>
        <taxon>fabids</taxon>
        <taxon>Fagales</taxon>
        <taxon>Fagaceae</taxon>
        <taxon>Lithocarpus</taxon>
    </lineage>
</organism>
<dbReference type="Proteomes" id="UP001459277">
    <property type="component" value="Unassembled WGS sequence"/>
</dbReference>
<name>A0AAW2BM19_9ROSI</name>
<evidence type="ECO:0000256" key="1">
    <source>
        <dbReference type="SAM" id="MobiDB-lite"/>
    </source>
</evidence>
<dbReference type="AlphaFoldDB" id="A0AAW2BM19"/>
<feature type="compositionally biased region" description="Basic and acidic residues" evidence="1">
    <location>
        <begin position="116"/>
        <end position="130"/>
    </location>
</feature>
<dbReference type="EMBL" id="JAZDWU010000011">
    <property type="protein sequence ID" value="KAK9987006.1"/>
    <property type="molecule type" value="Genomic_DNA"/>
</dbReference>
<keyword evidence="3" id="KW-1185">Reference proteome</keyword>
<sequence>MNTGLKHKMLLEELKADAVEKDTHLDHLQKRSDEFYILLEKAKGEAIKEFRASSKFTDLLDKNYATSFEDFRMDAIERFLEVDFSSIKLNISAASSLLQTSSKDINIEDDATTQPAHDDLKSKEKCSSGL</sequence>
<comment type="caution">
    <text evidence="2">The sequence shown here is derived from an EMBL/GenBank/DDBJ whole genome shotgun (WGS) entry which is preliminary data.</text>
</comment>
<feature type="region of interest" description="Disordered" evidence="1">
    <location>
        <begin position="108"/>
        <end position="130"/>
    </location>
</feature>